<keyword evidence="3" id="KW-1185">Reference proteome</keyword>
<dbReference type="EMBL" id="CAJVPQ010013096">
    <property type="protein sequence ID" value="CAG8734404.1"/>
    <property type="molecule type" value="Genomic_DNA"/>
</dbReference>
<evidence type="ECO:0000256" key="1">
    <source>
        <dbReference type="SAM" id="MobiDB-lite"/>
    </source>
</evidence>
<feature type="compositionally biased region" description="Low complexity" evidence="1">
    <location>
        <begin position="1"/>
        <end position="23"/>
    </location>
</feature>
<name>A0A9N9II37_9GLOM</name>
<evidence type="ECO:0000313" key="2">
    <source>
        <dbReference type="EMBL" id="CAG8734404.1"/>
    </source>
</evidence>
<organism evidence="2 3">
    <name type="scientific">Funneliformis caledonium</name>
    <dbReference type="NCBI Taxonomy" id="1117310"/>
    <lineage>
        <taxon>Eukaryota</taxon>
        <taxon>Fungi</taxon>
        <taxon>Fungi incertae sedis</taxon>
        <taxon>Mucoromycota</taxon>
        <taxon>Glomeromycotina</taxon>
        <taxon>Glomeromycetes</taxon>
        <taxon>Glomerales</taxon>
        <taxon>Glomeraceae</taxon>
        <taxon>Funneliformis</taxon>
    </lineage>
</organism>
<evidence type="ECO:0000313" key="3">
    <source>
        <dbReference type="Proteomes" id="UP000789570"/>
    </source>
</evidence>
<reference evidence="2" key="1">
    <citation type="submission" date="2021-06" db="EMBL/GenBank/DDBJ databases">
        <authorList>
            <person name="Kallberg Y."/>
            <person name="Tangrot J."/>
            <person name="Rosling A."/>
        </authorList>
    </citation>
    <scope>NUCLEOTIDE SEQUENCE</scope>
    <source>
        <strain evidence="2">UK204</strain>
    </source>
</reference>
<feature type="region of interest" description="Disordered" evidence="1">
    <location>
        <begin position="51"/>
        <end position="74"/>
    </location>
</feature>
<proteinExistence type="predicted"/>
<dbReference type="Proteomes" id="UP000789570">
    <property type="component" value="Unassembled WGS sequence"/>
</dbReference>
<accession>A0A9N9II37</accession>
<protein>
    <submittedName>
        <fullName evidence="2">17598_t:CDS:1</fullName>
    </submittedName>
</protein>
<comment type="caution">
    <text evidence="2">The sequence shown here is derived from an EMBL/GenBank/DDBJ whole genome shotgun (WGS) entry which is preliminary data.</text>
</comment>
<feature type="non-terminal residue" evidence="2">
    <location>
        <position position="1"/>
    </location>
</feature>
<sequence>LLEPPELSEPSEPLESSGLSTPSRPLESLECSTSMMSFRRKSVELLSRKSTDSMMNDDNSLLYNIRDDDPDSLP</sequence>
<feature type="non-terminal residue" evidence="2">
    <location>
        <position position="74"/>
    </location>
</feature>
<feature type="compositionally biased region" description="Polar residues" evidence="1">
    <location>
        <begin position="52"/>
        <end position="62"/>
    </location>
</feature>
<dbReference type="AlphaFoldDB" id="A0A9N9II37"/>
<gene>
    <name evidence="2" type="ORF">FCALED_LOCUS15199</name>
</gene>
<feature type="region of interest" description="Disordered" evidence="1">
    <location>
        <begin position="1"/>
        <end position="31"/>
    </location>
</feature>